<dbReference type="EMBL" id="LNZG01000034">
    <property type="protein sequence ID" value="ODA89817.1"/>
    <property type="molecule type" value="Genomic_DNA"/>
</dbReference>
<reference evidence="1 2" key="1">
    <citation type="submission" date="2015-11" db="EMBL/GenBank/DDBJ databases">
        <authorList>
            <person name="Zhang Y."/>
            <person name="Guo Z."/>
        </authorList>
    </citation>
    <scope>NUCLEOTIDE SEQUENCE [LARGE SCALE GENOMIC DNA]</scope>
    <source>
        <strain evidence="2">gdw1</strain>
    </source>
</reference>
<proteinExistence type="predicted"/>
<accession>A0A1E2SJ95</accession>
<organism evidence="1 2">
    <name type="scientific">Leifsonia xyli subsp. xyli</name>
    <dbReference type="NCBI Taxonomy" id="59736"/>
    <lineage>
        <taxon>Bacteria</taxon>
        <taxon>Bacillati</taxon>
        <taxon>Actinomycetota</taxon>
        <taxon>Actinomycetes</taxon>
        <taxon>Micrococcales</taxon>
        <taxon>Microbacteriaceae</taxon>
        <taxon>Leifsonia</taxon>
    </lineage>
</organism>
<protein>
    <submittedName>
        <fullName evidence="1">Uncharacterized protein</fullName>
    </submittedName>
</protein>
<dbReference type="AlphaFoldDB" id="A0A1E2SJ95"/>
<gene>
    <name evidence="1" type="ORF">ATY41_04000</name>
</gene>
<sequence length="138" mass="14052">MELSFQRVGASAVWPSWPFPAGRSRGYFGGVSVGMDILTITANSIGGVCMVDVAANVYNPNSGAARASGLRLVCDGVQIDDIWQLDIPNPGGASSGVAGVVRAESTPGAGSHTWTFQANASAAASVAIRSAVITVQEV</sequence>
<evidence type="ECO:0000313" key="2">
    <source>
        <dbReference type="Proteomes" id="UP000094426"/>
    </source>
</evidence>
<comment type="caution">
    <text evidence="1">The sequence shown here is derived from an EMBL/GenBank/DDBJ whole genome shotgun (WGS) entry which is preliminary data.</text>
</comment>
<dbReference type="Proteomes" id="UP000094426">
    <property type="component" value="Unassembled WGS sequence"/>
</dbReference>
<name>A0A1E2SJ95_LEIXY</name>
<evidence type="ECO:0000313" key="1">
    <source>
        <dbReference type="EMBL" id="ODA89817.1"/>
    </source>
</evidence>